<reference evidence="1 2" key="1">
    <citation type="journal article" date="2013" name="Genome Announc.">
        <title>Complete Genome Sequence of the Sesbania Symbiont and Rice Growth-Promoting Endophyte Rhizobium sp. Strain IRBG74.</title>
        <authorList>
            <person name="Crook M.B."/>
            <person name="Mitra S."/>
            <person name="Ane J.M."/>
            <person name="Sadowsky M.J."/>
            <person name="Gyaneshwar P."/>
        </authorList>
    </citation>
    <scope>NUCLEOTIDE SEQUENCE [LARGE SCALE GENOMIC DNA]</scope>
    <source>
        <strain evidence="1 2">IRBG74</strain>
        <plasmid evidence="2">IRBL74_p</plasmid>
    </source>
</reference>
<dbReference type="AlphaFoldDB" id="U4Q486"/>
<proteinExistence type="predicted"/>
<organism evidence="1 2">
    <name type="scientific">Agrobacterium pusense</name>
    <dbReference type="NCBI Taxonomy" id="648995"/>
    <lineage>
        <taxon>Bacteria</taxon>
        <taxon>Pseudomonadati</taxon>
        <taxon>Pseudomonadota</taxon>
        <taxon>Alphaproteobacteria</taxon>
        <taxon>Hyphomicrobiales</taxon>
        <taxon>Rhizobiaceae</taxon>
        <taxon>Rhizobium/Agrobacterium group</taxon>
        <taxon>Agrobacterium</taxon>
    </lineage>
</organism>
<evidence type="ECO:0000313" key="2">
    <source>
        <dbReference type="Proteomes" id="UP000016944"/>
    </source>
</evidence>
<geneLocation type="plasmid" evidence="1 2">
    <name>IRBL74_p</name>
</geneLocation>
<dbReference type="HOGENOM" id="CLU_3412835_0_0_5"/>
<evidence type="ECO:0000313" key="1">
    <source>
        <dbReference type="EMBL" id="CDI12119.1"/>
    </source>
</evidence>
<keyword evidence="1" id="KW-0614">Plasmid</keyword>
<protein>
    <submittedName>
        <fullName evidence="1">Uncharacterized protein</fullName>
    </submittedName>
</protein>
<dbReference type="EMBL" id="HG518324">
    <property type="protein sequence ID" value="CDI12119.1"/>
    <property type="molecule type" value="Genomic_DNA"/>
</dbReference>
<sequence>MMEAASCKEAVEETLARYVKPDIFNTDG</sequence>
<gene>
    <name evidence="1" type="ORF">BN877_p0397</name>
</gene>
<accession>U4Q486</accession>
<dbReference type="Proteomes" id="UP000016944">
    <property type="component" value="Plasmid IRBL74_p"/>
</dbReference>
<dbReference type="KEGG" id="rir:BN877_p0397"/>
<name>U4Q486_9HYPH</name>
<dbReference type="PATRIC" id="fig|424182.3.peg.5113"/>